<dbReference type="Pfam" id="PF01509">
    <property type="entry name" value="TruB_N"/>
    <property type="match status" value="1"/>
</dbReference>
<organism evidence="9">
    <name type="scientific">Oscillatoriales cyanobacterium SpSt-402</name>
    <dbReference type="NCBI Taxonomy" id="2282168"/>
    <lineage>
        <taxon>Bacteria</taxon>
        <taxon>Bacillati</taxon>
        <taxon>Cyanobacteriota</taxon>
        <taxon>Cyanophyceae</taxon>
        <taxon>Oscillatoriophycideae</taxon>
        <taxon>Oscillatoriales</taxon>
    </lineage>
</organism>
<evidence type="ECO:0000256" key="5">
    <source>
        <dbReference type="HAMAP-Rule" id="MF_01080"/>
    </source>
</evidence>
<comment type="function">
    <text evidence="5">Responsible for synthesis of pseudouridine from uracil-55 in the psi GC loop of transfer RNAs.</text>
</comment>
<dbReference type="GO" id="GO:0160148">
    <property type="term" value="F:tRNA pseudouridine(55) synthase activity"/>
    <property type="evidence" value="ECO:0007669"/>
    <property type="project" value="UniProtKB-EC"/>
</dbReference>
<dbReference type="PANTHER" id="PTHR13767:SF2">
    <property type="entry name" value="PSEUDOURIDYLATE SYNTHASE TRUB1"/>
    <property type="match status" value="1"/>
</dbReference>
<dbReference type="Pfam" id="PF16198">
    <property type="entry name" value="TruB_C_2"/>
    <property type="match status" value="1"/>
</dbReference>
<feature type="domain" description="Pseudouridine synthase II N-terminal" evidence="6">
    <location>
        <begin position="23"/>
        <end position="173"/>
    </location>
</feature>
<evidence type="ECO:0000259" key="7">
    <source>
        <dbReference type="Pfam" id="PF09157"/>
    </source>
</evidence>
<dbReference type="SUPFAM" id="SSF55120">
    <property type="entry name" value="Pseudouridine synthase"/>
    <property type="match status" value="1"/>
</dbReference>
<dbReference type="HAMAP" id="MF_01080">
    <property type="entry name" value="TruB_bact"/>
    <property type="match status" value="1"/>
</dbReference>
<dbReference type="GO" id="GO:0003723">
    <property type="term" value="F:RNA binding"/>
    <property type="evidence" value="ECO:0007669"/>
    <property type="project" value="InterPro"/>
</dbReference>
<evidence type="ECO:0000256" key="4">
    <source>
        <dbReference type="ARBA" id="ARBA00023235"/>
    </source>
</evidence>
<evidence type="ECO:0000259" key="6">
    <source>
        <dbReference type="Pfam" id="PF01509"/>
    </source>
</evidence>
<keyword evidence="3 5" id="KW-0819">tRNA processing</keyword>
<dbReference type="InterPro" id="IPR002501">
    <property type="entry name" value="PsdUridine_synth_N"/>
</dbReference>
<dbReference type="EMBL" id="DSRD01000837">
    <property type="protein sequence ID" value="HGW95265.1"/>
    <property type="molecule type" value="Genomic_DNA"/>
</dbReference>
<comment type="caution">
    <text evidence="9">The sequence shown here is derived from an EMBL/GenBank/DDBJ whole genome shotgun (WGS) entry which is preliminary data.</text>
</comment>
<name>A0A832H395_9CYAN</name>
<dbReference type="Gene3D" id="3.30.2350.10">
    <property type="entry name" value="Pseudouridine synthase"/>
    <property type="match status" value="1"/>
</dbReference>
<dbReference type="InterPro" id="IPR032819">
    <property type="entry name" value="TruB_C"/>
</dbReference>
<feature type="domain" description="tRNA pseudouridylate synthase B C-terminal" evidence="8">
    <location>
        <begin position="174"/>
        <end position="217"/>
    </location>
</feature>
<protein>
    <recommendedName>
        <fullName evidence="5">tRNA pseudouridine synthase B</fullName>
        <ecNumber evidence="5">5.4.99.25</ecNumber>
    </recommendedName>
    <alternativeName>
        <fullName evidence="5">tRNA pseudouridine(55) synthase</fullName>
        <shortName evidence="5">Psi55 synthase</shortName>
    </alternativeName>
    <alternativeName>
        <fullName evidence="5">tRNA pseudouridylate synthase</fullName>
    </alternativeName>
    <alternativeName>
        <fullName evidence="5">tRNA-uridine isomerase</fullName>
    </alternativeName>
</protein>
<keyword evidence="4 5" id="KW-0413">Isomerase</keyword>
<feature type="domain" description="tRNA pseudouridine synthase II TruB subfamily 1 C-terminal" evidence="7">
    <location>
        <begin position="236"/>
        <end position="294"/>
    </location>
</feature>
<evidence type="ECO:0000256" key="1">
    <source>
        <dbReference type="ARBA" id="ARBA00000385"/>
    </source>
</evidence>
<comment type="catalytic activity">
    <reaction evidence="1 5">
        <text>uridine(55) in tRNA = pseudouridine(55) in tRNA</text>
        <dbReference type="Rhea" id="RHEA:42532"/>
        <dbReference type="Rhea" id="RHEA-COMP:10101"/>
        <dbReference type="Rhea" id="RHEA-COMP:10102"/>
        <dbReference type="ChEBI" id="CHEBI:65314"/>
        <dbReference type="ChEBI" id="CHEBI:65315"/>
        <dbReference type="EC" id="5.4.99.25"/>
    </reaction>
</comment>
<dbReference type="Pfam" id="PF09157">
    <property type="entry name" value="TruB-C_2"/>
    <property type="match status" value="1"/>
</dbReference>
<dbReference type="NCBIfam" id="TIGR00431">
    <property type="entry name" value="TruB"/>
    <property type="match status" value="1"/>
</dbReference>
<accession>A0A832H395</accession>
<evidence type="ECO:0000259" key="8">
    <source>
        <dbReference type="Pfam" id="PF16198"/>
    </source>
</evidence>
<dbReference type="GO" id="GO:1990481">
    <property type="term" value="P:mRNA pseudouridine synthesis"/>
    <property type="evidence" value="ECO:0007669"/>
    <property type="project" value="TreeGrafter"/>
</dbReference>
<gene>
    <name evidence="5 9" type="primary">truB</name>
    <name evidence="9" type="ORF">ENR47_13465</name>
</gene>
<dbReference type="InterPro" id="IPR020103">
    <property type="entry name" value="PsdUridine_synth_cat_dom_sf"/>
</dbReference>
<dbReference type="InterPro" id="IPR015240">
    <property type="entry name" value="tRNA_sdUridine_synth_fam1_C"/>
</dbReference>
<evidence type="ECO:0000313" key="9">
    <source>
        <dbReference type="EMBL" id="HGW95265.1"/>
    </source>
</evidence>
<evidence type="ECO:0000256" key="2">
    <source>
        <dbReference type="ARBA" id="ARBA00005642"/>
    </source>
</evidence>
<dbReference type="PANTHER" id="PTHR13767">
    <property type="entry name" value="TRNA-PSEUDOURIDINE SYNTHASE"/>
    <property type="match status" value="1"/>
</dbReference>
<feature type="active site" description="Nucleophile" evidence="5">
    <location>
        <position position="38"/>
    </location>
</feature>
<dbReference type="InterPro" id="IPR014780">
    <property type="entry name" value="tRNA_psdUridine_synth_TruB"/>
</dbReference>
<proteinExistence type="inferred from homology"/>
<comment type="similarity">
    <text evidence="2 5">Belongs to the pseudouridine synthase TruB family. Type 1 subfamily.</text>
</comment>
<evidence type="ECO:0000256" key="3">
    <source>
        <dbReference type="ARBA" id="ARBA00022694"/>
    </source>
</evidence>
<sequence length="311" mass="33969">MDGFLNLDKSVGFTSHDCVAKVRRLLKMKRVGHAGTLDPAATGVLPIALGRATRLLQFLPGDKIYHATIRFGITTTTDDLEGTVLTQQPVYDLSLEAVQDAFKQFHGVIQQIPPNYSAIQVEGKRLYDLARAGKEITAQPRTVEVHQVKILDWRPGDFPEIDVEIACGAGTYIRAIARDLGQLLQTGGTLAALRRTGSSGFQLDNSLTLEELDTALQTQSFQLIPPEVGVAHLDAIALPDTLARRWCLGQRIAWGEVPTDLMPTTPIRIQHESGLFLGIGQRTGTAETAVLSPQVVLIVFPESKDRESPKC</sequence>
<dbReference type="CDD" id="cd02573">
    <property type="entry name" value="PseudoU_synth_EcTruB"/>
    <property type="match status" value="1"/>
</dbReference>
<dbReference type="AlphaFoldDB" id="A0A832H395"/>
<dbReference type="EC" id="5.4.99.25" evidence="5"/>
<dbReference type="GO" id="GO:0031119">
    <property type="term" value="P:tRNA pseudouridine synthesis"/>
    <property type="evidence" value="ECO:0007669"/>
    <property type="project" value="UniProtKB-UniRule"/>
</dbReference>
<reference evidence="9" key="1">
    <citation type="journal article" date="2020" name="mSystems">
        <title>Genome- and Community-Level Interaction Insights into Carbon Utilization and Element Cycling Functions of Hydrothermarchaeota in Hydrothermal Sediment.</title>
        <authorList>
            <person name="Zhou Z."/>
            <person name="Liu Y."/>
            <person name="Xu W."/>
            <person name="Pan J."/>
            <person name="Luo Z.H."/>
            <person name="Li M."/>
        </authorList>
    </citation>
    <scope>NUCLEOTIDE SEQUENCE [LARGE SCALE GENOMIC DNA]</scope>
    <source>
        <strain evidence="9">SpSt-402</strain>
    </source>
</reference>